<sequence>MAKRRRRRGVASGGGGAHTHREREREKERAARLWAGSAGLRLSWAGSPRWREWKEEGKGKDTVSSPSLWRAPVPFKDAIEQDAITPFPKPEAPEEEDEESQGDRDRRLMSSLPVKDYGERRYLQYQATWWPESAFQDVFAIQRRFRPRPSDVLLAFYGPTPSRGRHG</sequence>
<protein>
    <submittedName>
        <fullName evidence="2">Uncharacterized protein</fullName>
    </submittedName>
</protein>
<reference evidence="2" key="1">
    <citation type="submission" date="2015-04" db="UniProtKB">
        <authorList>
            <consortium name="EnsemblPlants"/>
        </authorList>
    </citation>
    <scope>IDENTIFICATION</scope>
</reference>
<feature type="region of interest" description="Disordered" evidence="1">
    <location>
        <begin position="1"/>
        <end position="31"/>
    </location>
</feature>
<dbReference type="HOGENOM" id="CLU_1597041_0_0_1"/>
<accession>A0A0D9ZJH3</accession>
<dbReference type="AlphaFoldDB" id="A0A0D9ZJH3"/>
<evidence type="ECO:0000313" key="2">
    <source>
        <dbReference type="EnsemblPlants" id="OGLUM04G08810.1"/>
    </source>
</evidence>
<proteinExistence type="predicted"/>
<dbReference type="Proteomes" id="UP000026961">
    <property type="component" value="Chromosome 4"/>
</dbReference>
<name>A0A0D9ZJH3_9ORYZ</name>
<organism evidence="2">
    <name type="scientific">Oryza glumipatula</name>
    <dbReference type="NCBI Taxonomy" id="40148"/>
    <lineage>
        <taxon>Eukaryota</taxon>
        <taxon>Viridiplantae</taxon>
        <taxon>Streptophyta</taxon>
        <taxon>Embryophyta</taxon>
        <taxon>Tracheophyta</taxon>
        <taxon>Spermatophyta</taxon>
        <taxon>Magnoliopsida</taxon>
        <taxon>Liliopsida</taxon>
        <taxon>Poales</taxon>
        <taxon>Poaceae</taxon>
        <taxon>BOP clade</taxon>
        <taxon>Oryzoideae</taxon>
        <taxon>Oryzeae</taxon>
        <taxon>Oryzinae</taxon>
        <taxon>Oryza</taxon>
    </lineage>
</organism>
<keyword evidence="3" id="KW-1185">Reference proteome</keyword>
<reference evidence="2" key="2">
    <citation type="submission" date="2018-05" db="EMBL/GenBank/DDBJ databases">
        <title>OgluRS3 (Oryza glumaepatula Reference Sequence Version 3).</title>
        <authorList>
            <person name="Zhang J."/>
            <person name="Kudrna D."/>
            <person name="Lee S."/>
            <person name="Talag J."/>
            <person name="Welchert J."/>
            <person name="Wing R.A."/>
        </authorList>
    </citation>
    <scope>NUCLEOTIDE SEQUENCE [LARGE SCALE GENOMIC DNA]</scope>
</reference>
<dbReference type="Gramene" id="OGLUM04G08810.1">
    <property type="protein sequence ID" value="OGLUM04G08810.1"/>
    <property type="gene ID" value="OGLUM04G08810"/>
</dbReference>
<evidence type="ECO:0000313" key="3">
    <source>
        <dbReference type="Proteomes" id="UP000026961"/>
    </source>
</evidence>
<feature type="compositionally biased region" description="Basic and acidic residues" evidence="1">
    <location>
        <begin position="19"/>
        <end position="31"/>
    </location>
</feature>
<dbReference type="EnsemblPlants" id="OGLUM04G08810.1">
    <property type="protein sequence ID" value="OGLUM04G08810.1"/>
    <property type="gene ID" value="OGLUM04G08810"/>
</dbReference>
<evidence type="ECO:0000256" key="1">
    <source>
        <dbReference type="SAM" id="MobiDB-lite"/>
    </source>
</evidence>
<feature type="region of interest" description="Disordered" evidence="1">
    <location>
        <begin position="53"/>
        <end position="112"/>
    </location>
</feature>